<keyword evidence="1" id="KW-0614">Plasmid</keyword>
<dbReference type="AlphaFoldDB" id="F2Z8N0"/>
<geneLocation type="plasmid" evidence="1">
    <name>pSLA2-M</name>
</geneLocation>
<accession>F2Z8N0</accession>
<proteinExistence type="predicted"/>
<protein>
    <submittedName>
        <fullName evidence="1">Uncharacterized protein</fullName>
    </submittedName>
</protein>
<reference evidence="1" key="1">
    <citation type="journal article" date="1994" name="J. Antibiot.">
        <title>Isolation and characterization of linear plasmids from lankacidin-producing Streptomyces species.</title>
        <authorList>
            <person name="Kinashi H."/>
            <person name="Mori E."/>
            <person name="Hatani A."/>
            <person name="Nimi O."/>
        </authorList>
    </citation>
    <scope>NUCLEOTIDE SEQUENCE</scope>
    <source>
        <strain evidence="1">7434AN4</strain>
        <plasmid evidence="1">pSLA2-M</plasmid>
    </source>
</reference>
<evidence type="ECO:0000313" key="1">
    <source>
        <dbReference type="EMBL" id="BAK19810.1"/>
    </source>
</evidence>
<sequence length="61" mass="6537">MTLGMLVALLMYLGGSYDLPADAFTPDALGAQQHRVRGMRASPYLITTRGSRIARVTGLAI</sequence>
<name>F2Z8N0_STRRO</name>
<reference evidence="1" key="2">
    <citation type="journal article" date="2011" name="Biosci. Biotechnol. Biochem.">
        <title>pSLA2-M of Streptomyces rochei is a composite linear plasmid characterized by self-defense genes and homology with pSLA2-L.</title>
        <authorList>
            <person name="Yang Y."/>
            <person name="Kurokawa T."/>
            <person name="Takahama Y."/>
            <person name="Nindita Y."/>
            <person name="Mochizuki S."/>
            <person name="Arakawa K."/>
            <person name="Endo S."/>
            <person name="Kinashi H."/>
        </authorList>
    </citation>
    <scope>NUCLEOTIDE SEQUENCE</scope>
    <source>
        <strain evidence="1">7434AN4</strain>
        <plasmid evidence="1">pSLA2-M</plasmid>
    </source>
</reference>
<organism evidence="1">
    <name type="scientific">Streptomyces rochei</name>
    <name type="common">Streptomyces parvullus</name>
    <dbReference type="NCBI Taxonomy" id="1928"/>
    <lineage>
        <taxon>Bacteria</taxon>
        <taxon>Bacillati</taxon>
        <taxon>Actinomycetota</taxon>
        <taxon>Actinomycetes</taxon>
        <taxon>Kitasatosporales</taxon>
        <taxon>Streptomycetaceae</taxon>
        <taxon>Streptomyces</taxon>
        <taxon>Streptomyces rochei group</taxon>
    </lineage>
</organism>
<gene>
    <name evidence="1" type="primary">pSLA2-M.16</name>
</gene>
<dbReference type="EMBL" id="AB597522">
    <property type="protein sequence ID" value="BAK19810.1"/>
    <property type="molecule type" value="Genomic_DNA"/>
</dbReference>